<evidence type="ECO:0000313" key="1">
    <source>
        <dbReference type="EMBL" id="MBX35148.1"/>
    </source>
</evidence>
<reference evidence="1" key="1">
    <citation type="submission" date="2018-02" db="EMBL/GenBank/DDBJ databases">
        <title>Rhizophora mucronata_Transcriptome.</title>
        <authorList>
            <person name="Meera S.P."/>
            <person name="Sreeshan A."/>
            <person name="Augustine A."/>
        </authorList>
    </citation>
    <scope>NUCLEOTIDE SEQUENCE</scope>
    <source>
        <tissue evidence="1">Leaf</tissue>
    </source>
</reference>
<proteinExistence type="predicted"/>
<dbReference type="AlphaFoldDB" id="A0A2P2MY66"/>
<sequence length="50" mass="6090">MRKSNSIRTESRTVKERKDELQLVWEKRGRVSQPFRISWSHHSNLARRVI</sequence>
<dbReference type="EMBL" id="GGEC01054664">
    <property type="protein sequence ID" value="MBX35148.1"/>
    <property type="molecule type" value="Transcribed_RNA"/>
</dbReference>
<organism evidence="1">
    <name type="scientific">Rhizophora mucronata</name>
    <name type="common">Asiatic mangrove</name>
    <dbReference type="NCBI Taxonomy" id="61149"/>
    <lineage>
        <taxon>Eukaryota</taxon>
        <taxon>Viridiplantae</taxon>
        <taxon>Streptophyta</taxon>
        <taxon>Embryophyta</taxon>
        <taxon>Tracheophyta</taxon>
        <taxon>Spermatophyta</taxon>
        <taxon>Magnoliopsida</taxon>
        <taxon>eudicotyledons</taxon>
        <taxon>Gunneridae</taxon>
        <taxon>Pentapetalae</taxon>
        <taxon>rosids</taxon>
        <taxon>fabids</taxon>
        <taxon>Malpighiales</taxon>
        <taxon>Rhizophoraceae</taxon>
        <taxon>Rhizophora</taxon>
    </lineage>
</organism>
<name>A0A2P2MY66_RHIMU</name>
<accession>A0A2P2MY66</accession>
<protein>
    <submittedName>
        <fullName evidence="1">Uncharacterized protein</fullName>
    </submittedName>
</protein>